<dbReference type="AlphaFoldDB" id="A0A7W6D0N9"/>
<reference evidence="1 2" key="1">
    <citation type="submission" date="2020-08" db="EMBL/GenBank/DDBJ databases">
        <title>Genomic Encyclopedia of Type Strains, Phase IV (KMG-IV): sequencing the most valuable type-strain genomes for metagenomic binning, comparative biology and taxonomic classification.</title>
        <authorList>
            <person name="Goeker M."/>
        </authorList>
    </citation>
    <scope>NUCLEOTIDE SEQUENCE [LARGE SCALE GENOMIC DNA]</scope>
    <source>
        <strain evidence="1 2">DSM 25481</strain>
    </source>
</reference>
<keyword evidence="2" id="KW-1185">Reference proteome</keyword>
<evidence type="ECO:0000313" key="2">
    <source>
        <dbReference type="Proteomes" id="UP000528964"/>
    </source>
</evidence>
<dbReference type="Gene3D" id="3.10.450.50">
    <property type="match status" value="1"/>
</dbReference>
<dbReference type="Pfam" id="PF07366">
    <property type="entry name" value="SnoaL"/>
    <property type="match status" value="1"/>
</dbReference>
<organism evidence="1 2">
    <name type="scientific">Hansschlegelia beijingensis</name>
    <dbReference type="NCBI Taxonomy" id="1133344"/>
    <lineage>
        <taxon>Bacteria</taxon>
        <taxon>Pseudomonadati</taxon>
        <taxon>Pseudomonadota</taxon>
        <taxon>Alphaproteobacteria</taxon>
        <taxon>Hyphomicrobiales</taxon>
        <taxon>Methylopilaceae</taxon>
        <taxon>Hansschlegelia</taxon>
    </lineage>
</organism>
<dbReference type="RefSeq" id="WP_183395709.1">
    <property type="nucleotide sequence ID" value="NZ_JACIDR010000004.1"/>
</dbReference>
<proteinExistence type="predicted"/>
<comment type="caution">
    <text evidence="1">The sequence shown here is derived from an EMBL/GenBank/DDBJ whole genome shotgun (WGS) entry which is preliminary data.</text>
</comment>
<dbReference type="InterPro" id="IPR009959">
    <property type="entry name" value="Cyclase_SnoaL-like"/>
</dbReference>
<dbReference type="GO" id="GO:0030638">
    <property type="term" value="P:polyketide metabolic process"/>
    <property type="evidence" value="ECO:0007669"/>
    <property type="project" value="InterPro"/>
</dbReference>
<sequence>MTRDELEALYRRYIACLNERRLDEAESFYWDELLYNGERMSRAEWRARAIEDSFAAMPDLQWSVEKLVIEEDFVAARLRDTATLTREWQGLRPTGRRAAFGENVFYRFRDGRIDEVWSIADVVALASPDPA</sequence>
<dbReference type="InterPro" id="IPR032710">
    <property type="entry name" value="NTF2-like_dom_sf"/>
</dbReference>
<evidence type="ECO:0000313" key="1">
    <source>
        <dbReference type="EMBL" id="MBB3973837.1"/>
    </source>
</evidence>
<dbReference type="EMBL" id="JACIDR010000004">
    <property type="protein sequence ID" value="MBB3973837.1"/>
    <property type="molecule type" value="Genomic_DNA"/>
</dbReference>
<name>A0A7W6D0N9_9HYPH</name>
<dbReference type="SUPFAM" id="SSF54427">
    <property type="entry name" value="NTF2-like"/>
    <property type="match status" value="1"/>
</dbReference>
<dbReference type="Proteomes" id="UP000528964">
    <property type="component" value="Unassembled WGS sequence"/>
</dbReference>
<accession>A0A7W6D0N9</accession>
<protein>
    <submittedName>
        <fullName evidence="1">Putative ester cyclase</fullName>
    </submittedName>
</protein>
<gene>
    <name evidence="1" type="ORF">GGR24_002514</name>
</gene>